<protein>
    <recommendedName>
        <fullName evidence="3">Integrase</fullName>
    </recommendedName>
</protein>
<proteinExistence type="predicted"/>
<dbReference type="AlphaFoldDB" id="A0A0E3P9C7"/>
<sequence length="134" mass="15532">MITINEAFRTFLSEQEACLKPDAFMDCEDVILLYEEFLELNAEDYLSDEDRALCTARPEDKSYFDVFGPEQLSPDGITDFLEDYVVEVGGGKKFIGTAAKVLQSFFEWVREKGYIEEKAFETNNELLANYRKRH</sequence>
<dbReference type="RefSeq" id="WP_048174356.1">
    <property type="nucleotide sequence ID" value="NZ_CP009506.1"/>
</dbReference>
<accession>A0A0E3P9C7</accession>
<evidence type="ECO:0000313" key="2">
    <source>
        <dbReference type="Proteomes" id="UP000033111"/>
    </source>
</evidence>
<gene>
    <name evidence="1" type="ORF">MSSIT_3933</name>
</gene>
<keyword evidence="2" id="KW-1185">Reference proteome</keyword>
<evidence type="ECO:0008006" key="3">
    <source>
        <dbReference type="Google" id="ProtNLM"/>
    </source>
</evidence>
<organism evidence="1 2">
    <name type="scientific">Methanosarcina siciliae T4/M</name>
    <dbReference type="NCBI Taxonomy" id="1434120"/>
    <lineage>
        <taxon>Archaea</taxon>
        <taxon>Methanobacteriati</taxon>
        <taxon>Methanobacteriota</taxon>
        <taxon>Stenosarchaea group</taxon>
        <taxon>Methanomicrobia</taxon>
        <taxon>Methanosarcinales</taxon>
        <taxon>Methanosarcinaceae</taxon>
        <taxon>Methanosarcina</taxon>
    </lineage>
</organism>
<evidence type="ECO:0000313" key="1">
    <source>
        <dbReference type="EMBL" id="AKB30652.1"/>
    </source>
</evidence>
<dbReference type="EMBL" id="CP009506">
    <property type="protein sequence ID" value="AKB30652.1"/>
    <property type="molecule type" value="Genomic_DNA"/>
</dbReference>
<dbReference type="Proteomes" id="UP000033111">
    <property type="component" value="Chromosome"/>
</dbReference>
<name>A0A0E3P9C7_9EURY</name>
<reference evidence="1 2" key="1">
    <citation type="submission" date="2014-07" db="EMBL/GenBank/DDBJ databases">
        <title>Methanogenic archaea and the global carbon cycle.</title>
        <authorList>
            <person name="Henriksen J.R."/>
            <person name="Luke J."/>
            <person name="Reinhart S."/>
            <person name="Benedict M.N."/>
            <person name="Youngblut N.D."/>
            <person name="Metcalf M.E."/>
            <person name="Whitaker R.J."/>
            <person name="Metcalf W.W."/>
        </authorList>
    </citation>
    <scope>NUCLEOTIDE SEQUENCE [LARGE SCALE GENOMIC DNA]</scope>
    <source>
        <strain evidence="1 2">T4/M</strain>
    </source>
</reference>
<dbReference type="OrthoDB" id="132576at2157"/>
<dbReference type="KEGG" id="msw:MSSIT_3933"/>
<dbReference type="HOGENOM" id="CLU_1965606_0_0_2"/>
<dbReference type="GeneID" id="24862888"/>
<dbReference type="PATRIC" id="fig|1434120.4.peg.5092"/>